<dbReference type="Pfam" id="PF13692">
    <property type="entry name" value="Glyco_trans_1_4"/>
    <property type="match status" value="1"/>
</dbReference>
<keyword evidence="2" id="KW-1185">Reference proteome</keyword>
<gene>
    <name evidence="1" type="ORF">LIZ65_12435</name>
</gene>
<dbReference type="Proteomes" id="UP001299546">
    <property type="component" value="Unassembled WGS sequence"/>
</dbReference>
<name>A0ABS8DI49_9FIRM</name>
<dbReference type="RefSeq" id="WP_227183639.1">
    <property type="nucleotide sequence ID" value="NZ_JAJCIQ010000004.1"/>
</dbReference>
<organism evidence="1 2">
    <name type="scientific">Bariatricus massiliensis</name>
    <dbReference type="NCBI Taxonomy" id="1745713"/>
    <lineage>
        <taxon>Bacteria</taxon>
        <taxon>Bacillati</taxon>
        <taxon>Bacillota</taxon>
        <taxon>Clostridia</taxon>
        <taxon>Lachnospirales</taxon>
        <taxon>Lachnospiraceae</taxon>
        <taxon>Bariatricus</taxon>
    </lineage>
</organism>
<accession>A0ABS8DI49</accession>
<protein>
    <submittedName>
        <fullName evidence="1">Glycosyltransferase family 4 protein</fullName>
    </submittedName>
</protein>
<dbReference type="EMBL" id="JAJCIS010000008">
    <property type="protein sequence ID" value="MCB7388094.1"/>
    <property type="molecule type" value="Genomic_DNA"/>
</dbReference>
<evidence type="ECO:0000313" key="2">
    <source>
        <dbReference type="Proteomes" id="UP001299546"/>
    </source>
</evidence>
<reference evidence="1 2" key="1">
    <citation type="submission" date="2021-10" db="EMBL/GenBank/DDBJ databases">
        <title>Collection of gut derived symbiotic bacterial strains cultured from healthy donors.</title>
        <authorList>
            <person name="Lin H."/>
            <person name="Littmann E."/>
            <person name="Kohout C."/>
            <person name="Pamer E.G."/>
        </authorList>
    </citation>
    <scope>NUCLEOTIDE SEQUENCE [LARGE SCALE GENOMIC DNA]</scope>
    <source>
        <strain evidence="1 2">DFI.1.165</strain>
    </source>
</reference>
<comment type="caution">
    <text evidence="1">The sequence shown here is derived from an EMBL/GenBank/DDBJ whole genome shotgun (WGS) entry which is preliminary data.</text>
</comment>
<dbReference type="PANTHER" id="PTHR12526">
    <property type="entry name" value="GLYCOSYLTRANSFERASE"/>
    <property type="match status" value="1"/>
</dbReference>
<dbReference type="SUPFAM" id="SSF53756">
    <property type="entry name" value="UDP-Glycosyltransferase/glycogen phosphorylase"/>
    <property type="match status" value="1"/>
</dbReference>
<sequence>MFEALYPKHKIYTVGLKNPKSLIAPHTDNNFYFDCPLRPGITKGTFRLRVLRKIAKTIKEHKIKYLYFESMHLWNVLLMMLCPRTVKVVAVHDVIPHDKNHAMAACNFVTCKMADHIILRNKKYKKVLAEKYRLPEREITCLELWRHFPPEMCSPHSGKFLCFGRIRKYKGFDLLEGIIGRTPQIQYQVVGEPDEESIAIVNKLKKYPNVFVDDREVSDKEMENYFKGADWVVLPYASATQSGVIVDACKYSRPVIAFNVGAISEQVKEGETGFLVPQKDVKGFANVISKVNKFSAEELDDFSHNAYMFGYQKYAAEAVAECFLSTILSTKY</sequence>
<dbReference type="Gene3D" id="3.40.50.2000">
    <property type="entry name" value="Glycogen Phosphorylase B"/>
    <property type="match status" value="1"/>
</dbReference>
<dbReference type="CDD" id="cd03801">
    <property type="entry name" value="GT4_PimA-like"/>
    <property type="match status" value="1"/>
</dbReference>
<evidence type="ECO:0000313" key="1">
    <source>
        <dbReference type="EMBL" id="MCB7388094.1"/>
    </source>
</evidence>
<proteinExistence type="predicted"/>